<name>A0ABU0Q3E6_STRAH</name>
<protein>
    <submittedName>
        <fullName evidence="2">Uncharacterized protein</fullName>
    </submittedName>
</protein>
<gene>
    <name evidence="2" type="ORF">QFZ56_004150</name>
</gene>
<dbReference type="EMBL" id="JAUSYA010000001">
    <property type="protein sequence ID" value="MDQ0685187.1"/>
    <property type="molecule type" value="Genomic_DNA"/>
</dbReference>
<feature type="compositionally biased region" description="Basic and acidic residues" evidence="1">
    <location>
        <begin position="49"/>
        <end position="61"/>
    </location>
</feature>
<comment type="caution">
    <text evidence="2">The sequence shown here is derived from an EMBL/GenBank/DDBJ whole genome shotgun (WGS) entry which is preliminary data.</text>
</comment>
<feature type="compositionally biased region" description="Basic and acidic residues" evidence="1">
    <location>
        <begin position="69"/>
        <end position="107"/>
    </location>
</feature>
<evidence type="ECO:0000313" key="2">
    <source>
        <dbReference type="EMBL" id="MDQ0685187.1"/>
    </source>
</evidence>
<feature type="compositionally biased region" description="Basic and acidic residues" evidence="1">
    <location>
        <begin position="27"/>
        <end position="38"/>
    </location>
</feature>
<feature type="compositionally biased region" description="Polar residues" evidence="1">
    <location>
        <begin position="128"/>
        <end position="137"/>
    </location>
</feature>
<reference evidence="2 3" key="1">
    <citation type="submission" date="2023-07" db="EMBL/GenBank/DDBJ databases">
        <title>Comparative genomics of wheat-associated soil bacteria to identify genetic determinants of phenazine resistance.</title>
        <authorList>
            <person name="Mouncey N."/>
        </authorList>
    </citation>
    <scope>NUCLEOTIDE SEQUENCE [LARGE SCALE GENOMIC DNA]</scope>
    <source>
        <strain evidence="2 3">W4I19-2</strain>
    </source>
</reference>
<evidence type="ECO:0000313" key="3">
    <source>
        <dbReference type="Proteomes" id="UP001243364"/>
    </source>
</evidence>
<organism evidence="2 3">
    <name type="scientific">Streptomyces achromogenes</name>
    <dbReference type="NCBI Taxonomy" id="67255"/>
    <lineage>
        <taxon>Bacteria</taxon>
        <taxon>Bacillati</taxon>
        <taxon>Actinomycetota</taxon>
        <taxon>Actinomycetes</taxon>
        <taxon>Kitasatosporales</taxon>
        <taxon>Streptomycetaceae</taxon>
        <taxon>Streptomyces</taxon>
    </lineage>
</organism>
<proteinExistence type="predicted"/>
<feature type="region of interest" description="Disordered" evidence="1">
    <location>
        <begin position="1"/>
        <end position="162"/>
    </location>
</feature>
<accession>A0ABU0Q3E6</accession>
<dbReference type="Proteomes" id="UP001243364">
    <property type="component" value="Unassembled WGS sequence"/>
</dbReference>
<evidence type="ECO:0000256" key="1">
    <source>
        <dbReference type="SAM" id="MobiDB-lite"/>
    </source>
</evidence>
<keyword evidence="3" id="KW-1185">Reference proteome</keyword>
<sequence>MSTPTVPATPSALVERPEGEGDEGDPADAHRRGDHPGDRPGVPVHLSVRHREGRRDGRADCQEAGLEPAHVRDQSERGDGAARGEQHLDAVPERRDARPVAGDRDGTGGEDDGGAPGQGHAPLPLPSVGQTESQGGHAQQRGEDGGEEQGGGGGSDPVEHGYKLVINVPIWYE</sequence>